<dbReference type="OrthoDB" id="17560at2759"/>
<evidence type="ECO:0000313" key="3">
    <source>
        <dbReference type="Proteomes" id="UP000623467"/>
    </source>
</evidence>
<protein>
    <submittedName>
        <fullName evidence="2">Dienelactone hydrolase endo-1,3,1,4-beta-D-glucanase</fullName>
    </submittedName>
</protein>
<dbReference type="AlphaFoldDB" id="A0A8H6ZBV3"/>
<proteinExistence type="predicted"/>
<dbReference type="InterPro" id="IPR029058">
    <property type="entry name" value="AB_hydrolase_fold"/>
</dbReference>
<name>A0A8H6ZBV3_9AGAR</name>
<evidence type="ECO:0000313" key="2">
    <source>
        <dbReference type="EMBL" id="KAF7374404.1"/>
    </source>
</evidence>
<organism evidence="2 3">
    <name type="scientific">Mycena sanguinolenta</name>
    <dbReference type="NCBI Taxonomy" id="230812"/>
    <lineage>
        <taxon>Eukaryota</taxon>
        <taxon>Fungi</taxon>
        <taxon>Dikarya</taxon>
        <taxon>Basidiomycota</taxon>
        <taxon>Agaricomycotina</taxon>
        <taxon>Agaricomycetes</taxon>
        <taxon>Agaricomycetidae</taxon>
        <taxon>Agaricales</taxon>
        <taxon>Marasmiineae</taxon>
        <taxon>Mycenaceae</taxon>
        <taxon>Mycena</taxon>
    </lineage>
</organism>
<feature type="domain" description="Dienelactone hydrolase" evidence="1">
    <location>
        <begin position="29"/>
        <end position="244"/>
    </location>
</feature>
<dbReference type="PANTHER" id="PTHR17630:SF44">
    <property type="entry name" value="PROTEIN AIM2"/>
    <property type="match status" value="1"/>
</dbReference>
<dbReference type="Proteomes" id="UP000623467">
    <property type="component" value="Unassembled WGS sequence"/>
</dbReference>
<keyword evidence="2" id="KW-0378">Hydrolase</keyword>
<dbReference type="EMBL" id="JACAZH010000002">
    <property type="protein sequence ID" value="KAF7374404.1"/>
    <property type="molecule type" value="Genomic_DNA"/>
</dbReference>
<dbReference type="GO" id="GO:0016787">
    <property type="term" value="F:hydrolase activity"/>
    <property type="evidence" value="ECO:0007669"/>
    <property type="project" value="UniProtKB-KW"/>
</dbReference>
<dbReference type="PANTHER" id="PTHR17630">
    <property type="entry name" value="DIENELACTONE HYDROLASE"/>
    <property type="match status" value="1"/>
</dbReference>
<accession>A0A8H6ZBV3</accession>
<gene>
    <name evidence="2" type="ORF">MSAN_00324500</name>
</gene>
<dbReference type="Gene3D" id="3.40.50.1820">
    <property type="entry name" value="alpha/beta hydrolase"/>
    <property type="match status" value="1"/>
</dbReference>
<dbReference type="SUPFAM" id="SSF53474">
    <property type="entry name" value="alpha/beta-Hydrolases"/>
    <property type="match status" value="1"/>
</dbReference>
<reference evidence="2" key="1">
    <citation type="submission" date="2020-05" db="EMBL/GenBank/DDBJ databases">
        <title>Mycena genomes resolve the evolution of fungal bioluminescence.</title>
        <authorList>
            <person name="Tsai I.J."/>
        </authorList>
    </citation>
    <scope>NUCLEOTIDE SEQUENCE</scope>
    <source>
        <strain evidence="2">160909Yilan</strain>
    </source>
</reference>
<dbReference type="Pfam" id="PF01738">
    <property type="entry name" value="DLH"/>
    <property type="match status" value="1"/>
</dbReference>
<dbReference type="InterPro" id="IPR002925">
    <property type="entry name" value="Dienelactn_hydro"/>
</dbReference>
<evidence type="ECO:0000259" key="1">
    <source>
        <dbReference type="Pfam" id="PF01738"/>
    </source>
</evidence>
<keyword evidence="3" id="KW-1185">Reference proteome</keyword>
<comment type="caution">
    <text evidence="2">The sequence shown here is derived from an EMBL/GenBank/DDBJ whole genome shotgun (WGS) entry which is preliminary data.</text>
</comment>
<sequence>MSFCGDCFKAVTHDGTPEGQMTEIGGVPCYVATPTVGYPKDKVVLFLTDAHGMLLLLADDYARNGFKTVVPDLFNGDPIPVASLSPGAPPFDWPSWLPKHGTAQTRPLVDAVMAGLKAEGVTDFACCGYCFGARYTFDLAFERLIKVAAIAHPSLLKRPEDIETYRDKATAPLLINGCTHDPVFPPADQEKADEILKDFAPGYKRVYWEGASHGFALKGDLSDPEVWTAKSGAFKETVEWLNKYM</sequence>